<reference evidence="1" key="1">
    <citation type="submission" date="2022-01" db="EMBL/GenBank/DDBJ databases">
        <title>Gillisia lutea sp. nov., isolated from marine plastic residues from the Malvarosa beach (Valencia, Spain).</title>
        <authorList>
            <person name="Vidal-Verdu A."/>
            <person name="Molina-Menor E."/>
            <person name="Satari L."/>
            <person name="Pascual J."/>
            <person name="Pereto J."/>
            <person name="Porcar M."/>
        </authorList>
    </citation>
    <scope>NUCLEOTIDE SEQUENCE</scope>
    <source>
        <strain evidence="1">M10.2A</strain>
    </source>
</reference>
<name>A0ABS9EDF8_9FLAO</name>
<dbReference type="Pfam" id="PF14054">
    <property type="entry name" value="DUF4249"/>
    <property type="match status" value="1"/>
</dbReference>
<sequence length="270" mass="30567">MKKKLLILFSFISITALYSCEEVVDIALPESDPRLVIEASLIWKKGSLGNNQTIHLTTTTSFYNSDIPPVEGAQVEVSNASGDIFIFTETEPGIYTTAAFIPQLNETYQLKVMYEGEIYTANETMVSVVDIEEIEQSNSGGLNGNDIELKAYYTDPVAAKNYYLFRFYFDDLSIQIYEDKFTNGNRTFAYFSNEDLKSGNDVGFEIQGISQQFYEYLYILRAQTGDNNGGPFQTQPTIVRGNIVNITNQNNFAFGYFRLSQSQEKTYTIQ</sequence>
<organism evidence="1 2">
    <name type="scientific">Gillisia lutea</name>
    <dbReference type="NCBI Taxonomy" id="2909668"/>
    <lineage>
        <taxon>Bacteria</taxon>
        <taxon>Pseudomonadati</taxon>
        <taxon>Bacteroidota</taxon>
        <taxon>Flavobacteriia</taxon>
        <taxon>Flavobacteriales</taxon>
        <taxon>Flavobacteriaceae</taxon>
        <taxon>Gillisia</taxon>
    </lineage>
</organism>
<evidence type="ECO:0000313" key="1">
    <source>
        <dbReference type="EMBL" id="MCF4100900.1"/>
    </source>
</evidence>
<dbReference type="Proteomes" id="UP001179363">
    <property type="component" value="Unassembled WGS sequence"/>
</dbReference>
<comment type="caution">
    <text evidence="1">The sequence shown here is derived from an EMBL/GenBank/DDBJ whole genome shotgun (WGS) entry which is preliminary data.</text>
</comment>
<dbReference type="EMBL" id="JAKGTH010000007">
    <property type="protein sequence ID" value="MCF4100900.1"/>
    <property type="molecule type" value="Genomic_DNA"/>
</dbReference>
<gene>
    <name evidence="1" type="ORF">L1I30_04400</name>
</gene>
<evidence type="ECO:0000313" key="2">
    <source>
        <dbReference type="Proteomes" id="UP001179363"/>
    </source>
</evidence>
<keyword evidence="2" id="KW-1185">Reference proteome</keyword>
<dbReference type="InterPro" id="IPR025345">
    <property type="entry name" value="DUF4249"/>
</dbReference>
<accession>A0ABS9EDF8</accession>
<dbReference type="PROSITE" id="PS51257">
    <property type="entry name" value="PROKAR_LIPOPROTEIN"/>
    <property type="match status" value="1"/>
</dbReference>
<protein>
    <submittedName>
        <fullName evidence="1">DUF4249 domain-containing protein</fullName>
    </submittedName>
</protein>
<proteinExistence type="predicted"/>
<dbReference type="RefSeq" id="WP_236133055.1">
    <property type="nucleotide sequence ID" value="NZ_JAKGTH010000007.1"/>
</dbReference>